<keyword evidence="4 5" id="KW-0560">Oxidoreductase</keyword>
<dbReference type="EMBL" id="JBBCAQ010000010">
    <property type="protein sequence ID" value="KAK7601525.1"/>
    <property type="molecule type" value="Genomic_DNA"/>
</dbReference>
<keyword evidence="2 5" id="KW-0285">Flavoprotein</keyword>
<keyword evidence="5" id="KW-0813">Transport</keyword>
<dbReference type="InterPro" id="IPR049398">
    <property type="entry name" value="ETF-QO/FixC_UQ-bd"/>
</dbReference>
<keyword evidence="5" id="KW-0408">Iron</keyword>
<dbReference type="PANTHER" id="PTHR10617">
    <property type="entry name" value="ELECTRON TRANSFER FLAVOPROTEIN-UBIQUINONE OXIDOREDUCTASE"/>
    <property type="match status" value="1"/>
</dbReference>
<sequence length="289" mass="31986">MLRSVVRSISRTSNRFYSDVAHPKITTHYTVVPRESDERWKEVNMERFEDEADVVIVGGGPSGLSAAIRLKQMCKKNDLDFRICVVEKASEVGGHILSGAVIETKGLDELLPDWRNMDHPLKTPVSIDKFAYLTETGRFNIPILPGFPMNNHGNYIVRLGHLVKWLGEQAEELGVEIYPGCAAAEILYHDDGSVKGVATGDVGIAKDGSPKSTFEPGMALHAKVTLFAEGCRGHLTKQLETKFSLRDNVAPQSYGIGLKEIWEIPAEKHTPGLVEHTIGWPLVSMTMYC</sequence>
<dbReference type="PANTHER" id="PTHR10617:SF107">
    <property type="entry name" value="ELECTRON TRANSFER FLAVOPROTEIN-UBIQUINONE OXIDOREDUCTASE, MITOCHONDRIAL"/>
    <property type="match status" value="1"/>
</dbReference>
<dbReference type="Pfam" id="PF13450">
    <property type="entry name" value="NAD_binding_8"/>
    <property type="match status" value="1"/>
</dbReference>
<evidence type="ECO:0000256" key="1">
    <source>
        <dbReference type="ARBA" id="ARBA00001974"/>
    </source>
</evidence>
<dbReference type="Pfam" id="PF21162">
    <property type="entry name" value="ETFQO_UQ-bd"/>
    <property type="match status" value="1"/>
</dbReference>
<evidence type="ECO:0000313" key="7">
    <source>
        <dbReference type="EMBL" id="KAK7601525.1"/>
    </source>
</evidence>
<comment type="cofactor">
    <cofactor evidence="5">
        <name>[4Fe-4S] cluster</name>
        <dbReference type="ChEBI" id="CHEBI:49883"/>
    </cofactor>
    <text evidence="5">Binds 1 [4Fe-4S] cluster.</text>
</comment>
<evidence type="ECO:0000256" key="2">
    <source>
        <dbReference type="ARBA" id="ARBA00022630"/>
    </source>
</evidence>
<comment type="caution">
    <text evidence="7">The sequence shown here is derived from an EMBL/GenBank/DDBJ whole genome shotgun (WGS) entry which is preliminary data.</text>
</comment>
<dbReference type="GO" id="GO:0046872">
    <property type="term" value="F:metal ion binding"/>
    <property type="evidence" value="ECO:0007669"/>
    <property type="project" value="UniProtKB-KW"/>
</dbReference>
<dbReference type="AlphaFoldDB" id="A0AAN9TRN7"/>
<evidence type="ECO:0000256" key="4">
    <source>
        <dbReference type="ARBA" id="ARBA00023002"/>
    </source>
</evidence>
<keyword evidence="5" id="KW-0830">Ubiquinone</keyword>
<keyword evidence="3 5" id="KW-0274">FAD</keyword>
<feature type="domain" description="ETF-QO/FixC ubiquinone-binding" evidence="6">
    <location>
        <begin position="254"/>
        <end position="286"/>
    </location>
</feature>
<keyword evidence="5" id="KW-0479">Metal-binding</keyword>
<reference evidence="7 8" key="1">
    <citation type="submission" date="2024-03" db="EMBL/GenBank/DDBJ databases">
        <title>Adaptation during the transition from Ophiocordyceps entomopathogen to insect associate is accompanied by gene loss and intensified selection.</title>
        <authorList>
            <person name="Ward C.M."/>
            <person name="Onetto C.A."/>
            <person name="Borneman A.R."/>
        </authorList>
    </citation>
    <scope>NUCLEOTIDE SEQUENCE [LARGE SCALE GENOMIC DNA]</scope>
    <source>
        <strain evidence="7">AWRI1</strain>
        <tissue evidence="7">Single Adult Female</tissue>
    </source>
</reference>
<evidence type="ECO:0000256" key="3">
    <source>
        <dbReference type="ARBA" id="ARBA00022827"/>
    </source>
</evidence>
<organism evidence="7 8">
    <name type="scientific">Parthenolecanium corni</name>
    <dbReference type="NCBI Taxonomy" id="536013"/>
    <lineage>
        <taxon>Eukaryota</taxon>
        <taxon>Metazoa</taxon>
        <taxon>Ecdysozoa</taxon>
        <taxon>Arthropoda</taxon>
        <taxon>Hexapoda</taxon>
        <taxon>Insecta</taxon>
        <taxon>Pterygota</taxon>
        <taxon>Neoptera</taxon>
        <taxon>Paraneoptera</taxon>
        <taxon>Hemiptera</taxon>
        <taxon>Sternorrhyncha</taxon>
        <taxon>Coccoidea</taxon>
        <taxon>Coccidae</taxon>
        <taxon>Parthenolecanium</taxon>
    </lineage>
</organism>
<protein>
    <recommendedName>
        <fullName evidence="5">Electron transfer flavoprotein-ubiquinone oxidoreductase</fullName>
        <shortName evidence="5">ETF-QO</shortName>
        <ecNumber evidence="5">1.5.5.1</ecNumber>
    </recommendedName>
</protein>
<dbReference type="GO" id="GO:0051539">
    <property type="term" value="F:4 iron, 4 sulfur cluster binding"/>
    <property type="evidence" value="ECO:0007669"/>
    <property type="project" value="UniProtKB-UniRule"/>
</dbReference>
<dbReference type="EC" id="1.5.5.1" evidence="5"/>
<keyword evidence="5" id="KW-0249">Electron transport</keyword>
<dbReference type="InterPro" id="IPR040156">
    <property type="entry name" value="ETF-QO"/>
</dbReference>
<accession>A0AAN9TRN7</accession>
<dbReference type="SUPFAM" id="SSF51905">
    <property type="entry name" value="FAD/NAD(P)-binding domain"/>
    <property type="match status" value="1"/>
</dbReference>
<dbReference type="Proteomes" id="UP001367676">
    <property type="component" value="Unassembled WGS sequence"/>
</dbReference>
<keyword evidence="5" id="KW-0411">Iron-sulfur</keyword>
<dbReference type="GO" id="GO:0004174">
    <property type="term" value="F:electron-transferring-flavoprotein dehydrogenase activity"/>
    <property type="evidence" value="ECO:0007669"/>
    <property type="project" value="UniProtKB-UniRule"/>
</dbReference>
<evidence type="ECO:0000313" key="8">
    <source>
        <dbReference type="Proteomes" id="UP001367676"/>
    </source>
</evidence>
<comment type="function">
    <text evidence="5">Accepts electrons from ETF and reduces ubiquinone.</text>
</comment>
<evidence type="ECO:0000259" key="6">
    <source>
        <dbReference type="Pfam" id="PF21162"/>
    </source>
</evidence>
<dbReference type="InterPro" id="IPR036188">
    <property type="entry name" value="FAD/NAD-bd_sf"/>
</dbReference>
<proteinExistence type="predicted"/>
<comment type="cofactor">
    <cofactor evidence="1 5">
        <name>FAD</name>
        <dbReference type="ChEBI" id="CHEBI:57692"/>
    </cofactor>
</comment>
<dbReference type="PRINTS" id="PR00411">
    <property type="entry name" value="PNDRDTASEI"/>
</dbReference>
<name>A0AAN9TRN7_9HEMI</name>
<gene>
    <name evidence="7" type="ORF">V9T40_008966</name>
</gene>
<keyword evidence="8" id="KW-1185">Reference proteome</keyword>
<dbReference type="Gene3D" id="3.50.50.60">
    <property type="entry name" value="FAD/NAD(P)-binding domain"/>
    <property type="match status" value="2"/>
</dbReference>
<evidence type="ECO:0000256" key="5">
    <source>
        <dbReference type="RuleBase" id="RU366068"/>
    </source>
</evidence>
<dbReference type="GO" id="GO:0005743">
    <property type="term" value="C:mitochondrial inner membrane"/>
    <property type="evidence" value="ECO:0007669"/>
    <property type="project" value="TreeGrafter"/>
</dbReference>
<comment type="catalytic activity">
    <reaction evidence="5">
        <text>a ubiquinone + reduced [electron-transfer flavoprotein] = a ubiquinol + oxidized [electron-transfer flavoprotein] + H(+)</text>
        <dbReference type="Rhea" id="RHEA:24052"/>
        <dbReference type="Rhea" id="RHEA-COMP:9565"/>
        <dbReference type="Rhea" id="RHEA-COMP:9566"/>
        <dbReference type="Rhea" id="RHEA-COMP:10685"/>
        <dbReference type="Rhea" id="RHEA-COMP:10686"/>
        <dbReference type="ChEBI" id="CHEBI:15378"/>
        <dbReference type="ChEBI" id="CHEBI:16389"/>
        <dbReference type="ChEBI" id="CHEBI:17976"/>
        <dbReference type="ChEBI" id="CHEBI:57692"/>
        <dbReference type="ChEBI" id="CHEBI:58307"/>
        <dbReference type="EC" id="1.5.5.1"/>
    </reaction>
</comment>